<dbReference type="EMBL" id="HG994372">
    <property type="protein sequence ID" value="CAF2109247.1"/>
    <property type="molecule type" value="Genomic_DNA"/>
</dbReference>
<organism evidence="1">
    <name type="scientific">Brassica napus</name>
    <name type="common">Rape</name>
    <dbReference type="NCBI Taxonomy" id="3708"/>
    <lineage>
        <taxon>Eukaryota</taxon>
        <taxon>Viridiplantae</taxon>
        <taxon>Streptophyta</taxon>
        <taxon>Embryophyta</taxon>
        <taxon>Tracheophyta</taxon>
        <taxon>Spermatophyta</taxon>
        <taxon>Magnoliopsida</taxon>
        <taxon>eudicotyledons</taxon>
        <taxon>Gunneridae</taxon>
        <taxon>Pentapetalae</taxon>
        <taxon>rosids</taxon>
        <taxon>malvids</taxon>
        <taxon>Brassicales</taxon>
        <taxon>Brassicaceae</taxon>
        <taxon>Brassiceae</taxon>
        <taxon>Brassica</taxon>
    </lineage>
</organism>
<protein>
    <submittedName>
        <fullName evidence="1">(rape) hypothetical protein</fullName>
    </submittedName>
</protein>
<gene>
    <name evidence="1" type="ORF">DARMORV10_C08P18380.1</name>
</gene>
<dbReference type="Proteomes" id="UP001295469">
    <property type="component" value="Chromosome C08"/>
</dbReference>
<dbReference type="AlphaFoldDB" id="A0A816UE11"/>
<accession>A0A816UE11</accession>
<proteinExistence type="predicted"/>
<evidence type="ECO:0000313" key="1">
    <source>
        <dbReference type="EMBL" id="CAF2109247.1"/>
    </source>
</evidence>
<sequence length="38" mass="4660">MRSTTYGCDWFMEVICLTSSYERRVLLYVNFNFNIRQC</sequence>
<name>A0A816UE11_BRANA</name>
<reference evidence="1" key="1">
    <citation type="submission" date="2021-01" db="EMBL/GenBank/DDBJ databases">
        <authorList>
            <consortium name="Genoscope - CEA"/>
            <person name="William W."/>
        </authorList>
    </citation>
    <scope>NUCLEOTIDE SEQUENCE</scope>
</reference>